<reference evidence="4" key="1">
    <citation type="submission" date="2016-10" db="EMBL/GenBank/DDBJ databases">
        <authorList>
            <person name="Varghese N."/>
            <person name="Submissions S."/>
        </authorList>
    </citation>
    <scope>NUCLEOTIDE SEQUENCE [LARGE SCALE GENOMIC DNA]</scope>
    <source>
        <strain evidence="4">DSM 17038</strain>
    </source>
</reference>
<dbReference type="InterPro" id="IPR002711">
    <property type="entry name" value="HNH"/>
</dbReference>
<dbReference type="InterPro" id="IPR021835">
    <property type="entry name" value="DUF3427"/>
</dbReference>
<dbReference type="GO" id="GO:0008270">
    <property type="term" value="F:zinc ion binding"/>
    <property type="evidence" value="ECO:0007669"/>
    <property type="project" value="InterPro"/>
</dbReference>
<accession>A0A1I2ZIA1</accession>
<dbReference type="Gene3D" id="1.10.30.50">
    <property type="match status" value="1"/>
</dbReference>
<gene>
    <name evidence="3" type="ORF">SAMN05660649_04947</name>
</gene>
<evidence type="ECO:0000259" key="2">
    <source>
        <dbReference type="Pfam" id="PF11907"/>
    </source>
</evidence>
<dbReference type="EMBL" id="FOOX01000028">
    <property type="protein sequence ID" value="SFH37209.1"/>
    <property type="molecule type" value="Genomic_DNA"/>
</dbReference>
<dbReference type="OrthoDB" id="9779761at2"/>
<feature type="domain" description="DUF3427" evidence="2">
    <location>
        <begin position="4"/>
        <end position="116"/>
    </location>
</feature>
<dbReference type="STRING" id="341036.SAMN05660649_04947"/>
<dbReference type="InterPro" id="IPR003615">
    <property type="entry name" value="HNH_nuc"/>
</dbReference>
<dbReference type="Proteomes" id="UP000199337">
    <property type="component" value="Unassembled WGS sequence"/>
</dbReference>
<protein>
    <submittedName>
        <fullName evidence="3">5-methylcytosine-specific restriction enzyme A</fullName>
    </submittedName>
</protein>
<evidence type="ECO:0000313" key="3">
    <source>
        <dbReference type="EMBL" id="SFH37209.1"/>
    </source>
</evidence>
<evidence type="ECO:0000313" key="4">
    <source>
        <dbReference type="Proteomes" id="UP000199337"/>
    </source>
</evidence>
<proteinExistence type="predicted"/>
<dbReference type="Pfam" id="PF01844">
    <property type="entry name" value="HNH"/>
    <property type="match status" value="1"/>
</dbReference>
<sequence>MYSFIIDKEYTKKDIYKIIGISTNTHGGNWDTGYNLYNNDFFIFANIDTPGRTGHSYKNKFEGNLFRWYAKSKTKLSNPQIQLLLNPPGYIYIFYRFDNSKPYTFAGTGIPYSYEDTTPVQITWKIVNNSYEEQFSQKEADMLISVIKEGARHEHIVNIYERNPEARKRCINIYGYRCVVCNFDFEKTYGELGKDFIHVHHLKPLAEIKENYYVDPEKDLRPICPNCHAMIHRKTPALKIEELIQVLQEHSIPET</sequence>
<dbReference type="GO" id="GO:0004519">
    <property type="term" value="F:endonuclease activity"/>
    <property type="evidence" value="ECO:0007669"/>
    <property type="project" value="InterPro"/>
</dbReference>
<dbReference type="RefSeq" id="WP_092475831.1">
    <property type="nucleotide sequence ID" value="NZ_FOOX01000028.1"/>
</dbReference>
<dbReference type="AlphaFoldDB" id="A0A1I2ZIA1"/>
<dbReference type="CDD" id="cd00085">
    <property type="entry name" value="HNHc"/>
    <property type="match status" value="1"/>
</dbReference>
<evidence type="ECO:0000259" key="1">
    <source>
        <dbReference type="Pfam" id="PF01844"/>
    </source>
</evidence>
<dbReference type="GO" id="GO:0003676">
    <property type="term" value="F:nucleic acid binding"/>
    <property type="evidence" value="ECO:0007669"/>
    <property type="project" value="InterPro"/>
</dbReference>
<feature type="domain" description="HNH" evidence="1">
    <location>
        <begin position="178"/>
        <end position="233"/>
    </location>
</feature>
<dbReference type="Pfam" id="PF11907">
    <property type="entry name" value="DUF3427"/>
    <property type="match status" value="1"/>
</dbReference>
<keyword evidence="4" id="KW-1185">Reference proteome</keyword>
<organism evidence="3 4">
    <name type="scientific">Desulfotruncus arcticus DSM 17038</name>
    <dbReference type="NCBI Taxonomy" id="1121424"/>
    <lineage>
        <taxon>Bacteria</taxon>
        <taxon>Bacillati</taxon>
        <taxon>Bacillota</taxon>
        <taxon>Clostridia</taxon>
        <taxon>Eubacteriales</taxon>
        <taxon>Desulfallaceae</taxon>
        <taxon>Desulfotruncus</taxon>
    </lineage>
</organism>
<name>A0A1I2ZIA1_9FIRM</name>